<dbReference type="Proteomes" id="UP000319514">
    <property type="component" value="Unassembled WGS sequence"/>
</dbReference>
<organism evidence="3 4">
    <name type="scientific">Oryzihumus leptocrescens</name>
    <dbReference type="NCBI Taxonomy" id="297536"/>
    <lineage>
        <taxon>Bacteria</taxon>
        <taxon>Bacillati</taxon>
        <taxon>Actinomycetota</taxon>
        <taxon>Actinomycetes</taxon>
        <taxon>Micrococcales</taxon>
        <taxon>Intrasporangiaceae</taxon>
        <taxon>Oryzihumus</taxon>
    </lineage>
</organism>
<feature type="transmembrane region" description="Helical" evidence="1">
    <location>
        <begin position="90"/>
        <end position="111"/>
    </location>
</feature>
<comment type="caution">
    <text evidence="3">The sequence shown here is derived from an EMBL/GenBank/DDBJ whole genome shotgun (WGS) entry which is preliminary data.</text>
</comment>
<evidence type="ECO:0000313" key="4">
    <source>
        <dbReference type="Proteomes" id="UP000319514"/>
    </source>
</evidence>
<sequence length="224" mass="23965">MLRRVGRGLLVGVLALVPVVVVAVLVRERFQPLIHVDDAAIRGATDVTRAHPALLRTLLVVQAVMQPVWVYLVAFATCAWVWARGLRSRALWAVATMLVGWFLGFLVKLVVQRARPVVSDPVSHSPGYSFPSGHAFNAALALTVVTVAVWPLAHRAVKAALLTVGSLVVVGTCLDRVFLGVHFPSDVVGGVILALALVAASWAGYRGPRQVAREAAHSIERSAP</sequence>
<dbReference type="SMART" id="SM00014">
    <property type="entry name" value="acidPPc"/>
    <property type="match status" value="1"/>
</dbReference>
<keyword evidence="4" id="KW-1185">Reference proteome</keyword>
<accession>A0A542Z962</accession>
<dbReference type="PANTHER" id="PTHR14969">
    <property type="entry name" value="SPHINGOSINE-1-PHOSPHATE PHOSPHOHYDROLASE"/>
    <property type="match status" value="1"/>
</dbReference>
<feature type="transmembrane region" description="Helical" evidence="1">
    <location>
        <begin position="7"/>
        <end position="26"/>
    </location>
</feature>
<dbReference type="InterPro" id="IPR000326">
    <property type="entry name" value="PAP2/HPO"/>
</dbReference>
<dbReference type="CDD" id="cd03392">
    <property type="entry name" value="PAP2_like_2"/>
    <property type="match status" value="1"/>
</dbReference>
<name>A0A542Z962_9MICO</name>
<keyword evidence="1" id="KW-0472">Membrane</keyword>
<feature type="transmembrane region" description="Helical" evidence="1">
    <location>
        <begin position="187"/>
        <end position="205"/>
    </location>
</feature>
<dbReference type="Gene3D" id="1.20.144.10">
    <property type="entry name" value="Phosphatidic acid phosphatase type 2/haloperoxidase"/>
    <property type="match status" value="1"/>
</dbReference>
<keyword evidence="1" id="KW-1133">Transmembrane helix</keyword>
<dbReference type="SUPFAM" id="SSF48317">
    <property type="entry name" value="Acid phosphatase/Vanadium-dependent haloperoxidase"/>
    <property type="match status" value="1"/>
</dbReference>
<dbReference type="InterPro" id="IPR036938">
    <property type="entry name" value="PAP2/HPO_sf"/>
</dbReference>
<dbReference type="Pfam" id="PF01569">
    <property type="entry name" value="PAP2"/>
    <property type="match status" value="1"/>
</dbReference>
<dbReference type="RefSeq" id="WP_141790134.1">
    <property type="nucleotide sequence ID" value="NZ_BAAAKX010000008.1"/>
</dbReference>
<feature type="transmembrane region" description="Helical" evidence="1">
    <location>
        <begin position="131"/>
        <end position="152"/>
    </location>
</feature>
<proteinExistence type="predicted"/>
<evidence type="ECO:0000313" key="3">
    <source>
        <dbReference type="EMBL" id="TQL56750.1"/>
    </source>
</evidence>
<reference evidence="3 4" key="1">
    <citation type="submission" date="2019-06" db="EMBL/GenBank/DDBJ databases">
        <title>Sequencing the genomes of 1000 actinobacteria strains.</title>
        <authorList>
            <person name="Klenk H.-P."/>
        </authorList>
    </citation>
    <scope>NUCLEOTIDE SEQUENCE [LARGE SCALE GENOMIC DNA]</scope>
    <source>
        <strain evidence="3 4">DSM 18082</strain>
    </source>
</reference>
<dbReference type="PANTHER" id="PTHR14969:SF13">
    <property type="entry name" value="AT30094P"/>
    <property type="match status" value="1"/>
</dbReference>
<dbReference type="EMBL" id="VFOQ01000002">
    <property type="protein sequence ID" value="TQL56750.1"/>
    <property type="molecule type" value="Genomic_DNA"/>
</dbReference>
<feature type="transmembrane region" description="Helical" evidence="1">
    <location>
        <begin position="64"/>
        <end position="83"/>
    </location>
</feature>
<gene>
    <name evidence="3" type="ORF">FB474_3511</name>
</gene>
<protein>
    <submittedName>
        <fullName evidence="3">Undecaprenyl-diphosphatase</fullName>
    </submittedName>
</protein>
<evidence type="ECO:0000256" key="1">
    <source>
        <dbReference type="SAM" id="Phobius"/>
    </source>
</evidence>
<dbReference type="AlphaFoldDB" id="A0A542Z962"/>
<dbReference type="OrthoDB" id="5289372at2"/>
<keyword evidence="1" id="KW-0812">Transmembrane</keyword>
<feature type="transmembrane region" description="Helical" evidence="1">
    <location>
        <begin position="159"/>
        <end position="181"/>
    </location>
</feature>
<feature type="domain" description="Phosphatidic acid phosphatase type 2/haloperoxidase" evidence="2">
    <location>
        <begin position="90"/>
        <end position="202"/>
    </location>
</feature>
<evidence type="ECO:0000259" key="2">
    <source>
        <dbReference type="SMART" id="SM00014"/>
    </source>
</evidence>